<evidence type="ECO:0000256" key="4">
    <source>
        <dbReference type="SAM" id="MobiDB-lite"/>
    </source>
</evidence>
<evidence type="ECO:0000256" key="3">
    <source>
        <dbReference type="ARBA" id="ARBA00022691"/>
    </source>
</evidence>
<organism evidence="6 7">
    <name type="scientific">Rheinheimera marina</name>
    <dbReference type="NCBI Taxonomy" id="1774958"/>
    <lineage>
        <taxon>Bacteria</taxon>
        <taxon>Pseudomonadati</taxon>
        <taxon>Pseudomonadota</taxon>
        <taxon>Gammaproteobacteria</taxon>
        <taxon>Chromatiales</taxon>
        <taxon>Chromatiaceae</taxon>
        <taxon>Rheinheimera</taxon>
    </lineage>
</organism>
<dbReference type="SMART" id="SM00138">
    <property type="entry name" value="MeTrc"/>
    <property type="match status" value="1"/>
</dbReference>
<accession>A0ABV9JGD9</accession>
<dbReference type="Proteomes" id="UP001595962">
    <property type="component" value="Unassembled WGS sequence"/>
</dbReference>
<dbReference type="Gene3D" id="3.40.50.150">
    <property type="entry name" value="Vaccinia Virus protein VP39"/>
    <property type="match status" value="1"/>
</dbReference>
<evidence type="ECO:0000259" key="5">
    <source>
        <dbReference type="PROSITE" id="PS50123"/>
    </source>
</evidence>
<dbReference type="PANTHER" id="PTHR24422:SF19">
    <property type="entry name" value="CHEMOTAXIS PROTEIN METHYLTRANSFERASE"/>
    <property type="match status" value="1"/>
</dbReference>
<feature type="domain" description="CheR-type methyltransferase" evidence="5">
    <location>
        <begin position="1"/>
        <end position="237"/>
    </location>
</feature>
<keyword evidence="1 6" id="KW-0489">Methyltransferase</keyword>
<dbReference type="InterPro" id="IPR050903">
    <property type="entry name" value="Bact_Chemotaxis_MeTrfase"/>
</dbReference>
<proteinExistence type="predicted"/>
<dbReference type="Gene3D" id="1.25.40.10">
    <property type="entry name" value="Tetratricopeptide repeat domain"/>
    <property type="match status" value="1"/>
</dbReference>
<dbReference type="InterPro" id="IPR022642">
    <property type="entry name" value="CheR_C"/>
</dbReference>
<dbReference type="GO" id="GO:0008168">
    <property type="term" value="F:methyltransferase activity"/>
    <property type="evidence" value="ECO:0007669"/>
    <property type="project" value="UniProtKB-KW"/>
</dbReference>
<evidence type="ECO:0000256" key="2">
    <source>
        <dbReference type="ARBA" id="ARBA00022679"/>
    </source>
</evidence>
<dbReference type="InterPro" id="IPR011990">
    <property type="entry name" value="TPR-like_helical_dom_sf"/>
</dbReference>
<dbReference type="GO" id="GO:0032259">
    <property type="term" value="P:methylation"/>
    <property type="evidence" value="ECO:0007669"/>
    <property type="project" value="UniProtKB-KW"/>
</dbReference>
<dbReference type="RefSeq" id="WP_377331237.1">
    <property type="nucleotide sequence ID" value="NZ_JBHSGB010000001.1"/>
</dbReference>
<comment type="caution">
    <text evidence="6">The sequence shown here is derived from an EMBL/GenBank/DDBJ whole genome shotgun (WGS) entry which is preliminary data.</text>
</comment>
<dbReference type="PROSITE" id="PS50123">
    <property type="entry name" value="CHER"/>
    <property type="match status" value="1"/>
</dbReference>
<keyword evidence="3" id="KW-0949">S-adenosyl-L-methionine</keyword>
<evidence type="ECO:0000313" key="6">
    <source>
        <dbReference type="EMBL" id="MFC4653732.1"/>
    </source>
</evidence>
<feature type="region of interest" description="Disordered" evidence="4">
    <location>
        <begin position="283"/>
        <end position="303"/>
    </location>
</feature>
<reference evidence="7" key="1">
    <citation type="journal article" date="2019" name="Int. J. Syst. Evol. Microbiol.">
        <title>The Global Catalogue of Microorganisms (GCM) 10K type strain sequencing project: providing services to taxonomists for standard genome sequencing and annotation.</title>
        <authorList>
            <consortium name="The Broad Institute Genomics Platform"/>
            <consortium name="The Broad Institute Genome Sequencing Center for Infectious Disease"/>
            <person name="Wu L."/>
            <person name="Ma J."/>
        </authorList>
    </citation>
    <scope>NUCLEOTIDE SEQUENCE [LARGE SCALE GENOMIC DNA]</scope>
    <source>
        <strain evidence="7">DT28</strain>
    </source>
</reference>
<dbReference type="InterPro" id="IPR029063">
    <property type="entry name" value="SAM-dependent_MTases_sf"/>
</dbReference>
<name>A0ABV9JGD9_9GAMM</name>
<evidence type="ECO:0000256" key="1">
    <source>
        <dbReference type="ARBA" id="ARBA00022603"/>
    </source>
</evidence>
<sequence length="411" mass="46039">MTALIEQLLQQRIGMDIRSVGQQSLQRVLSGELQKFACNLSSYQQQLPQSDAMWTSLVEAIVVPETWFFRYPESFRLVAELASHLLNKQDGTKLSLLCLPCSTGEEPYSLAITLMQQGYQPHQFQIDALDINTKVLAQAKQGSFRDYSFRGCPAGLKERYFTARDGLYQIHPEIRKTVNFRYGNLLDPASLPPKKYHLVFCRNLLIYFDQDTQQAAVRQLRQLMLSTAYLFSGPAETGAFVKAGMVSLTQRDSFAFADPQKQPQLEPAKSTKATTVSAAALKTPKMSPAKPAGQTGRPSSTRVLPQAAPVKKNTSLLDDIERQANQGQLTQALALCQQALIELGPSAQLFYLWGLLSDSLNQKGNAEIYYRKTLYIEPLHAQALKQLAALLRAQNDYAAAERFEQRLNPRK</sequence>
<gene>
    <name evidence="6" type="ORF">ACFO3I_01710</name>
</gene>
<dbReference type="EMBL" id="JBHSGB010000001">
    <property type="protein sequence ID" value="MFC4653732.1"/>
    <property type="molecule type" value="Genomic_DNA"/>
</dbReference>
<protein>
    <submittedName>
        <fullName evidence="6">CheR family methyltransferase</fullName>
    </submittedName>
</protein>
<keyword evidence="2" id="KW-0808">Transferase</keyword>
<dbReference type="SUPFAM" id="SSF53335">
    <property type="entry name" value="S-adenosyl-L-methionine-dependent methyltransferases"/>
    <property type="match status" value="1"/>
</dbReference>
<evidence type="ECO:0000313" key="7">
    <source>
        <dbReference type="Proteomes" id="UP001595962"/>
    </source>
</evidence>
<keyword evidence="7" id="KW-1185">Reference proteome</keyword>
<dbReference type="PANTHER" id="PTHR24422">
    <property type="entry name" value="CHEMOTAXIS PROTEIN METHYLTRANSFERASE"/>
    <property type="match status" value="1"/>
</dbReference>
<dbReference type="InterPro" id="IPR000780">
    <property type="entry name" value="CheR_MeTrfase"/>
</dbReference>
<dbReference type="SUPFAM" id="SSF48452">
    <property type="entry name" value="TPR-like"/>
    <property type="match status" value="1"/>
</dbReference>
<dbReference type="PRINTS" id="PR00996">
    <property type="entry name" value="CHERMTFRASE"/>
</dbReference>
<dbReference type="Pfam" id="PF01739">
    <property type="entry name" value="CheR"/>
    <property type="match status" value="1"/>
</dbReference>